<evidence type="ECO:0000256" key="6">
    <source>
        <dbReference type="RuleBase" id="RU004466"/>
    </source>
</evidence>
<evidence type="ECO:0000256" key="2">
    <source>
        <dbReference type="ARBA" id="ARBA00006706"/>
    </source>
</evidence>
<evidence type="ECO:0000256" key="5">
    <source>
        <dbReference type="ARBA" id="ARBA00022842"/>
    </source>
</evidence>
<evidence type="ECO:0000256" key="7">
    <source>
        <dbReference type="SAM" id="MobiDB-lite"/>
    </source>
</evidence>
<evidence type="ECO:0000256" key="1">
    <source>
        <dbReference type="ARBA" id="ARBA00001946"/>
    </source>
</evidence>
<proteinExistence type="inferred from homology"/>
<comment type="caution">
    <text evidence="8">The sequence shown here is derived from an EMBL/GenBank/DDBJ whole genome shotgun (WGS) entry which is preliminary data.</text>
</comment>
<dbReference type="InterPro" id="IPR033749">
    <property type="entry name" value="Polyprenyl_synt_CS"/>
</dbReference>
<dbReference type="SUPFAM" id="SSF48576">
    <property type="entry name" value="Terpenoid synthases"/>
    <property type="match status" value="1"/>
</dbReference>
<dbReference type="InterPro" id="IPR000092">
    <property type="entry name" value="Polyprenyl_synt"/>
</dbReference>
<dbReference type="PROSITE" id="PS00723">
    <property type="entry name" value="POLYPRENYL_SYNTHASE_1"/>
    <property type="match status" value="1"/>
</dbReference>
<name>A0ABY2E8G4_9MICO</name>
<dbReference type="PANTHER" id="PTHR12001">
    <property type="entry name" value="GERANYLGERANYL PYROPHOSPHATE SYNTHASE"/>
    <property type="match status" value="1"/>
</dbReference>
<feature type="region of interest" description="Disordered" evidence="7">
    <location>
        <begin position="1"/>
        <end position="27"/>
    </location>
</feature>
<dbReference type="PANTHER" id="PTHR12001:SF85">
    <property type="entry name" value="SHORT CHAIN ISOPRENYL DIPHOSPHATE SYNTHASE"/>
    <property type="match status" value="1"/>
</dbReference>
<sequence>MLAATRASRQRRRPAPGPTLRDAGGAAGVCPMRAADRGPERDAVLRDFLDKGAVRSGLLGEPYQQLWSDLAGALSGGKRFRPALLVGVYRAHGGTDEHLAATVAAGVELLHTAFVIHDDVIDGDQTRRGLPNVSGAAAGRARAAGVDEAHANAYAQTAGILAGDLALVGAVRTISQCGAESATVSRVLDLVDQAVHASAAGELADVGLSVGIGSATIGEVLTMAELKTAVYSFVLPLQAGAVLAGSPEPVVDRLGDLGRLVGIAFQLQDDVLGVFGDEEQTGKSCLTDLREAKQTPLIAHARTTRQWPLIAPFHGNADLTQEQADRACALLEECGSRQFIEDLAHSYLGAALAIADEVGLPREFLGWVSTLTTGLLRSAA</sequence>
<evidence type="ECO:0000256" key="3">
    <source>
        <dbReference type="ARBA" id="ARBA00022679"/>
    </source>
</evidence>
<dbReference type="Gene3D" id="1.10.600.10">
    <property type="entry name" value="Farnesyl Diphosphate Synthase"/>
    <property type="match status" value="1"/>
</dbReference>
<evidence type="ECO:0000313" key="8">
    <source>
        <dbReference type="EMBL" id="TDE98793.1"/>
    </source>
</evidence>
<organism evidence="8 9">
    <name type="scientific">Occultella glacieicola</name>
    <dbReference type="NCBI Taxonomy" id="2518684"/>
    <lineage>
        <taxon>Bacteria</taxon>
        <taxon>Bacillati</taxon>
        <taxon>Actinomycetota</taxon>
        <taxon>Actinomycetes</taxon>
        <taxon>Micrococcales</taxon>
        <taxon>Ruaniaceae</taxon>
        <taxon>Occultella</taxon>
    </lineage>
</organism>
<comment type="similarity">
    <text evidence="2 6">Belongs to the FPP/GGPP synthase family.</text>
</comment>
<dbReference type="Proteomes" id="UP000504882">
    <property type="component" value="Unassembled WGS sequence"/>
</dbReference>
<keyword evidence="4" id="KW-0479">Metal-binding</keyword>
<comment type="cofactor">
    <cofactor evidence="1">
        <name>Mg(2+)</name>
        <dbReference type="ChEBI" id="CHEBI:18420"/>
    </cofactor>
</comment>
<dbReference type="EMBL" id="SMNA01000001">
    <property type="protein sequence ID" value="TDE98793.1"/>
    <property type="molecule type" value="Genomic_DNA"/>
</dbReference>
<evidence type="ECO:0000256" key="4">
    <source>
        <dbReference type="ARBA" id="ARBA00022723"/>
    </source>
</evidence>
<keyword evidence="9" id="KW-1185">Reference proteome</keyword>
<dbReference type="SFLD" id="SFLDS00005">
    <property type="entry name" value="Isoprenoid_Synthase_Type_I"/>
    <property type="match status" value="1"/>
</dbReference>
<accession>A0ABY2E8G4</accession>
<reference evidence="8 9" key="1">
    <citation type="submission" date="2019-03" db="EMBL/GenBank/DDBJ databases">
        <title>Genomic features of bacteria from cold environments.</title>
        <authorList>
            <person name="Shen L."/>
        </authorList>
    </citation>
    <scope>NUCLEOTIDE SEQUENCE [LARGE SCALE GENOMIC DNA]</scope>
    <source>
        <strain evidence="9">T3246-1</strain>
    </source>
</reference>
<dbReference type="CDD" id="cd00685">
    <property type="entry name" value="Trans_IPPS_HT"/>
    <property type="match status" value="1"/>
</dbReference>
<gene>
    <name evidence="8" type="ORF">EXU48_00900</name>
</gene>
<dbReference type="Pfam" id="PF00348">
    <property type="entry name" value="polyprenyl_synt"/>
    <property type="match status" value="1"/>
</dbReference>
<keyword evidence="5" id="KW-0460">Magnesium</keyword>
<keyword evidence="3 6" id="KW-0808">Transferase</keyword>
<dbReference type="PROSITE" id="PS00444">
    <property type="entry name" value="POLYPRENYL_SYNTHASE_2"/>
    <property type="match status" value="1"/>
</dbReference>
<protein>
    <submittedName>
        <fullName evidence="8">Polyprenyl synthetase family protein</fullName>
    </submittedName>
</protein>
<evidence type="ECO:0000313" key="9">
    <source>
        <dbReference type="Proteomes" id="UP000504882"/>
    </source>
</evidence>
<dbReference type="InterPro" id="IPR008949">
    <property type="entry name" value="Isoprenoid_synthase_dom_sf"/>
</dbReference>